<dbReference type="InterPro" id="IPR002797">
    <property type="entry name" value="Polysacc_synth"/>
</dbReference>
<dbReference type="InterPro" id="IPR052556">
    <property type="entry name" value="PolySynth_Transporter"/>
</dbReference>
<keyword evidence="3 5" id="KW-1133">Transmembrane helix</keyword>
<sequence length="489" mass="54674">MAKVQKNLLLNLSLSLSQVIFPLFTIPYVARVLSPGSIGQVSFADSFAFYFTIIAEFGILTYGVREVAKHRNDPTRLSQTVSALISLHVLTSFIAILLFSCFAFLLRSHFPDPNILFLSYLYLFANAFACEWYFYGQEAFNYIALRSICIRILGIIAIYLLVQSPDDYLLYYGIIVFSSVTTIGLNFYQVVRKRLFRFDFKGGIKYIRQVWTINLVSMLYAIPMLLDNVVMGIVASAATVGLYAFTVKIVRISGSVVTDSLLVFFPSVVSLQSQHHQEQLKQQLLFSIRLILLFATPLSIGIFLLAGDIIPVFLGDQFTAVVPNLQLVALFPFIKAVSLYYSNPILLASHREKSYLHNLIVSCLLFFALAFAGGYYYGAMGMCLALLISETVLLLLNLASVKKQPGDLPVFSARFFFIAMGLSLFFYPIVYGINLLNLPALPGLAAKVISCILFYLFVVFVVWKPFGPLFGRKMNTGNKTEGNTQADKA</sequence>
<comment type="caution">
    <text evidence="6">The sequence shown here is derived from an EMBL/GenBank/DDBJ whole genome shotgun (WGS) entry which is preliminary data.</text>
</comment>
<protein>
    <submittedName>
        <fullName evidence="6">Oligosaccharide flippase family protein</fullName>
    </submittedName>
</protein>
<feature type="transmembrane region" description="Helical" evidence="5">
    <location>
        <begin position="445"/>
        <end position="463"/>
    </location>
</feature>
<proteinExistence type="predicted"/>
<feature type="transmembrane region" description="Helical" evidence="5">
    <location>
        <begin position="411"/>
        <end position="433"/>
    </location>
</feature>
<dbReference type="PANTHER" id="PTHR43424">
    <property type="entry name" value="LOCUS PUTATIVE PROTEIN 1-RELATED"/>
    <property type="match status" value="1"/>
</dbReference>
<feature type="transmembrane region" description="Helical" evidence="5">
    <location>
        <begin position="47"/>
        <end position="64"/>
    </location>
</feature>
<feature type="transmembrane region" description="Helical" evidence="5">
    <location>
        <begin position="117"/>
        <end position="135"/>
    </location>
</feature>
<feature type="transmembrane region" description="Helical" evidence="5">
    <location>
        <begin position="85"/>
        <end position="105"/>
    </location>
</feature>
<keyword evidence="4 5" id="KW-0472">Membrane</keyword>
<feature type="transmembrane region" description="Helical" evidence="5">
    <location>
        <begin position="290"/>
        <end position="313"/>
    </location>
</feature>
<name>A0ABW6ABW6_9BACT</name>
<dbReference type="RefSeq" id="WP_386102455.1">
    <property type="nucleotide sequence ID" value="NZ_JBHUOZ010000003.1"/>
</dbReference>
<evidence type="ECO:0000256" key="2">
    <source>
        <dbReference type="ARBA" id="ARBA00022692"/>
    </source>
</evidence>
<evidence type="ECO:0000313" key="7">
    <source>
        <dbReference type="Proteomes" id="UP001597511"/>
    </source>
</evidence>
<feature type="transmembrane region" description="Helical" evidence="5">
    <location>
        <begin position="325"/>
        <end position="343"/>
    </location>
</feature>
<evidence type="ECO:0000256" key="3">
    <source>
        <dbReference type="ARBA" id="ARBA00022989"/>
    </source>
</evidence>
<comment type="subcellular location">
    <subcellularLocation>
        <location evidence="1">Membrane</location>
        <topology evidence="1">Multi-pass membrane protein</topology>
    </subcellularLocation>
</comment>
<evidence type="ECO:0000313" key="6">
    <source>
        <dbReference type="EMBL" id="MFD2921678.1"/>
    </source>
</evidence>
<accession>A0ABW6ABW6</accession>
<keyword evidence="7" id="KW-1185">Reference proteome</keyword>
<evidence type="ECO:0000256" key="4">
    <source>
        <dbReference type="ARBA" id="ARBA00023136"/>
    </source>
</evidence>
<evidence type="ECO:0000256" key="1">
    <source>
        <dbReference type="ARBA" id="ARBA00004141"/>
    </source>
</evidence>
<feature type="transmembrane region" description="Helical" evidence="5">
    <location>
        <begin position="249"/>
        <end position="269"/>
    </location>
</feature>
<feature type="transmembrane region" description="Helical" evidence="5">
    <location>
        <begin position="355"/>
        <end position="373"/>
    </location>
</feature>
<organism evidence="6 7">
    <name type="scientific">Terrimonas rubra</name>
    <dbReference type="NCBI Taxonomy" id="1035890"/>
    <lineage>
        <taxon>Bacteria</taxon>
        <taxon>Pseudomonadati</taxon>
        <taxon>Bacteroidota</taxon>
        <taxon>Chitinophagia</taxon>
        <taxon>Chitinophagales</taxon>
        <taxon>Chitinophagaceae</taxon>
        <taxon>Terrimonas</taxon>
    </lineage>
</organism>
<feature type="transmembrane region" description="Helical" evidence="5">
    <location>
        <begin position="7"/>
        <end position="27"/>
    </location>
</feature>
<feature type="transmembrane region" description="Helical" evidence="5">
    <location>
        <begin position="379"/>
        <end position="399"/>
    </location>
</feature>
<feature type="transmembrane region" description="Helical" evidence="5">
    <location>
        <begin position="142"/>
        <end position="162"/>
    </location>
</feature>
<feature type="transmembrane region" description="Helical" evidence="5">
    <location>
        <begin position="168"/>
        <end position="191"/>
    </location>
</feature>
<gene>
    <name evidence="6" type="ORF">ACFS6H_18305</name>
</gene>
<dbReference type="Proteomes" id="UP001597511">
    <property type="component" value="Unassembled WGS sequence"/>
</dbReference>
<dbReference type="PANTHER" id="PTHR43424:SF1">
    <property type="entry name" value="LOCUS PUTATIVE PROTEIN 1-RELATED"/>
    <property type="match status" value="1"/>
</dbReference>
<keyword evidence="2 5" id="KW-0812">Transmembrane</keyword>
<evidence type="ECO:0000256" key="5">
    <source>
        <dbReference type="SAM" id="Phobius"/>
    </source>
</evidence>
<dbReference type="EMBL" id="JBHUOZ010000003">
    <property type="protein sequence ID" value="MFD2921678.1"/>
    <property type="molecule type" value="Genomic_DNA"/>
</dbReference>
<feature type="transmembrane region" description="Helical" evidence="5">
    <location>
        <begin position="212"/>
        <end position="243"/>
    </location>
</feature>
<dbReference type="Pfam" id="PF01943">
    <property type="entry name" value="Polysacc_synt"/>
    <property type="match status" value="1"/>
</dbReference>
<reference evidence="7" key="1">
    <citation type="journal article" date="2019" name="Int. J. Syst. Evol. Microbiol.">
        <title>The Global Catalogue of Microorganisms (GCM) 10K type strain sequencing project: providing services to taxonomists for standard genome sequencing and annotation.</title>
        <authorList>
            <consortium name="The Broad Institute Genomics Platform"/>
            <consortium name="The Broad Institute Genome Sequencing Center for Infectious Disease"/>
            <person name="Wu L."/>
            <person name="Ma J."/>
        </authorList>
    </citation>
    <scope>NUCLEOTIDE SEQUENCE [LARGE SCALE GENOMIC DNA]</scope>
    <source>
        <strain evidence="7">KCTC 23299</strain>
    </source>
</reference>